<dbReference type="GO" id="GO:0004930">
    <property type="term" value="F:G protein-coupled receptor activity"/>
    <property type="evidence" value="ECO:0007669"/>
    <property type="project" value="UniProtKB-KW"/>
</dbReference>
<gene>
    <name evidence="12" type="ORF">GW7_20572</name>
</gene>
<evidence type="ECO:0000313" key="13">
    <source>
        <dbReference type="Proteomes" id="UP000006813"/>
    </source>
</evidence>
<evidence type="ECO:0000256" key="5">
    <source>
        <dbReference type="ARBA" id="ARBA00022692"/>
    </source>
</evidence>
<keyword evidence="3" id="KW-1003">Cell membrane</keyword>
<dbReference type="AlphaFoldDB" id="G5BRI8"/>
<accession>G5BRI8</accession>
<evidence type="ECO:0000256" key="3">
    <source>
        <dbReference type="ARBA" id="ARBA00022475"/>
    </source>
</evidence>
<keyword evidence="10 12" id="KW-0675">Receptor</keyword>
<dbReference type="SUPFAM" id="SSF81321">
    <property type="entry name" value="Family A G protein-coupled receptor-like"/>
    <property type="match status" value="1"/>
</dbReference>
<dbReference type="GO" id="GO:0005886">
    <property type="term" value="C:plasma membrane"/>
    <property type="evidence" value="ECO:0007669"/>
    <property type="project" value="UniProtKB-SubCell"/>
</dbReference>
<reference evidence="12 13" key="1">
    <citation type="journal article" date="2011" name="Nature">
        <title>Genome sequencing reveals insights into physiology and longevity of the naked mole rat.</title>
        <authorList>
            <person name="Kim E.B."/>
            <person name="Fang X."/>
            <person name="Fushan A.A."/>
            <person name="Huang Z."/>
            <person name="Lobanov A.V."/>
            <person name="Han L."/>
            <person name="Marino S.M."/>
            <person name="Sun X."/>
            <person name="Turanov A.A."/>
            <person name="Yang P."/>
            <person name="Yim S.H."/>
            <person name="Zhao X."/>
            <person name="Kasaikina M.V."/>
            <person name="Stoletzki N."/>
            <person name="Peng C."/>
            <person name="Polak P."/>
            <person name="Xiong Z."/>
            <person name="Kiezun A."/>
            <person name="Zhu Y."/>
            <person name="Chen Y."/>
            <person name="Kryukov G.V."/>
            <person name="Zhang Q."/>
            <person name="Peshkin L."/>
            <person name="Yang L."/>
            <person name="Bronson R.T."/>
            <person name="Buffenstein R."/>
            <person name="Wang B."/>
            <person name="Han C."/>
            <person name="Li Q."/>
            <person name="Chen L."/>
            <person name="Zhao W."/>
            <person name="Sunyaev S.R."/>
            <person name="Park T.J."/>
            <person name="Zhang G."/>
            <person name="Wang J."/>
            <person name="Gladyshev V.N."/>
        </authorList>
    </citation>
    <scope>NUCLEOTIDE SEQUENCE [LARGE SCALE GENOMIC DNA]</scope>
</reference>
<dbReference type="InParanoid" id="G5BRI8"/>
<dbReference type="GO" id="GO:0007608">
    <property type="term" value="P:sensory perception of smell"/>
    <property type="evidence" value="ECO:0007669"/>
    <property type="project" value="UniProtKB-KW"/>
</dbReference>
<evidence type="ECO:0000256" key="2">
    <source>
        <dbReference type="ARBA" id="ARBA00010663"/>
    </source>
</evidence>
<evidence type="ECO:0000256" key="1">
    <source>
        <dbReference type="ARBA" id="ARBA00004651"/>
    </source>
</evidence>
<evidence type="ECO:0000256" key="11">
    <source>
        <dbReference type="ARBA" id="ARBA00023224"/>
    </source>
</evidence>
<evidence type="ECO:0000256" key="9">
    <source>
        <dbReference type="ARBA" id="ARBA00023136"/>
    </source>
</evidence>
<dbReference type="Gene3D" id="1.10.1220.70">
    <property type="match status" value="1"/>
</dbReference>
<evidence type="ECO:0000256" key="4">
    <source>
        <dbReference type="ARBA" id="ARBA00022606"/>
    </source>
</evidence>
<keyword evidence="5" id="KW-0812">Transmembrane</keyword>
<evidence type="ECO:0000256" key="7">
    <source>
        <dbReference type="ARBA" id="ARBA00022989"/>
    </source>
</evidence>
<keyword evidence="8" id="KW-0297">G-protein coupled receptor</keyword>
<keyword evidence="7" id="KW-1133">Transmembrane helix</keyword>
<evidence type="ECO:0000313" key="12">
    <source>
        <dbReference type="EMBL" id="EHB11899.1"/>
    </source>
</evidence>
<evidence type="ECO:0000256" key="6">
    <source>
        <dbReference type="ARBA" id="ARBA00022725"/>
    </source>
</evidence>
<keyword evidence="9" id="KW-0472">Membrane</keyword>
<keyword evidence="6" id="KW-0552">Olfaction</keyword>
<dbReference type="FunFam" id="1.10.1220.70:FF:000001">
    <property type="entry name" value="Olfactory receptor"/>
    <property type="match status" value="1"/>
</dbReference>
<name>G5BRI8_HETGA</name>
<sequence length="75" mass="8636">MLMVTLFYGADMYTYMLLHSYHTPAQNKVFSVFYTILTPMLNPLIYSLRNNDVAGALRRMLGRLRSSKQVPGEAF</sequence>
<proteinExistence type="inferred from homology"/>
<dbReference type="EMBL" id="JH171543">
    <property type="protein sequence ID" value="EHB11899.1"/>
    <property type="molecule type" value="Genomic_DNA"/>
</dbReference>
<comment type="subcellular location">
    <subcellularLocation>
        <location evidence="1">Cell membrane</location>
        <topology evidence="1">Multi-pass membrane protein</topology>
    </subcellularLocation>
</comment>
<comment type="similarity">
    <text evidence="2">Belongs to the G-protein coupled receptor 1 family.</text>
</comment>
<dbReference type="Proteomes" id="UP000006813">
    <property type="component" value="Unassembled WGS sequence"/>
</dbReference>
<evidence type="ECO:0000256" key="8">
    <source>
        <dbReference type="ARBA" id="ARBA00023040"/>
    </source>
</evidence>
<keyword evidence="4" id="KW-0716">Sensory transduction</keyword>
<dbReference type="PANTHER" id="PTHR48018">
    <property type="entry name" value="OLFACTORY RECEPTOR"/>
    <property type="match status" value="1"/>
</dbReference>
<protein>
    <submittedName>
        <fullName evidence="12">Olfactory receptor 2T1</fullName>
    </submittedName>
</protein>
<keyword evidence="11" id="KW-0807">Transducer</keyword>
<organism evidence="12 13">
    <name type="scientific">Heterocephalus glaber</name>
    <name type="common">Naked mole rat</name>
    <dbReference type="NCBI Taxonomy" id="10181"/>
    <lineage>
        <taxon>Eukaryota</taxon>
        <taxon>Metazoa</taxon>
        <taxon>Chordata</taxon>
        <taxon>Craniata</taxon>
        <taxon>Vertebrata</taxon>
        <taxon>Euteleostomi</taxon>
        <taxon>Mammalia</taxon>
        <taxon>Eutheria</taxon>
        <taxon>Euarchontoglires</taxon>
        <taxon>Glires</taxon>
        <taxon>Rodentia</taxon>
        <taxon>Hystricomorpha</taxon>
        <taxon>Bathyergidae</taxon>
        <taxon>Heterocephalus</taxon>
    </lineage>
</organism>
<evidence type="ECO:0000256" key="10">
    <source>
        <dbReference type="ARBA" id="ARBA00023170"/>
    </source>
</evidence>